<dbReference type="InterPro" id="IPR014729">
    <property type="entry name" value="Rossmann-like_a/b/a_fold"/>
</dbReference>
<feature type="binding site" evidence="8">
    <location>
        <position position="163"/>
    </location>
    <ligand>
        <name>L-tyrosine</name>
        <dbReference type="ChEBI" id="CHEBI:58315"/>
    </ligand>
</feature>
<sequence length="350" mass="38905">MDVDEQLELTTRHTQEVVTEEELQALFEERDQPRAYIGYAPTGEMHIGHFTTMRKLADFVEAGLDVTVLIADLHAHLDDEKSPFDLLAARSTYYEETIRAMIDAAGADPDRIEFVRGREFELDEEYSLELLRMAAETTISRAKRAASEVVRESDSPKLGGLLYPLMQTLDVDALDADIAYGGVDQRGIYMLSREILPDHGGDAPICLFAPLLSGLSGGKMSASDAASKVNLNDSPEDVAEKLDGAYCPMGEVEDNGVLEYVQHLVFPILGQRGESFVVERPDKYGGDLVYDSYEDLEADFLEEELHPQDLKNAAGEYISDVIDPIRTRLNDQPELLAEAYPERYGSTADE</sequence>
<dbReference type="GO" id="GO:0004831">
    <property type="term" value="F:tyrosine-tRNA ligase activity"/>
    <property type="evidence" value="ECO:0007669"/>
    <property type="project" value="UniProtKB-UniRule"/>
</dbReference>
<comment type="caution">
    <text evidence="8">Lacks conserved residue(s) required for the propagation of feature annotation.</text>
</comment>
<feature type="binding site" evidence="8">
    <location>
        <position position="170"/>
    </location>
    <ligand>
        <name>L-tyrosine</name>
        <dbReference type="ChEBI" id="CHEBI:58315"/>
    </ligand>
</feature>
<proteinExistence type="inferred from homology"/>
<dbReference type="PANTHER" id="PTHR46264">
    <property type="entry name" value="TYROSINE-TRNA LIGASE"/>
    <property type="match status" value="1"/>
</dbReference>
<dbReference type="GO" id="GO:0006437">
    <property type="term" value="P:tyrosyl-tRNA aminoacylation"/>
    <property type="evidence" value="ECO:0007669"/>
    <property type="project" value="UniProtKB-UniRule"/>
</dbReference>
<reference evidence="9 10" key="1">
    <citation type="submission" date="2020-11" db="EMBL/GenBank/DDBJ databases">
        <title>Carbohydrate-dependent, anaerobic sulfur respiration: A novel catabolism in halophilic archaea.</title>
        <authorList>
            <person name="Sorokin D.Y."/>
            <person name="Messina E."/>
            <person name="Smedile F."/>
            <person name="La Cono V."/>
            <person name="Hallsworth J.E."/>
            <person name="Yakimov M.M."/>
        </authorList>
    </citation>
    <scope>NUCLEOTIDE SEQUENCE [LARGE SCALE GENOMIC DNA]</scope>
    <source>
        <strain evidence="9 10">HSR-Est</strain>
    </source>
</reference>
<evidence type="ECO:0000313" key="10">
    <source>
        <dbReference type="Proteomes" id="UP000663292"/>
    </source>
</evidence>
<dbReference type="GO" id="GO:0005737">
    <property type="term" value="C:cytoplasm"/>
    <property type="evidence" value="ECO:0007669"/>
    <property type="project" value="UniProtKB-SubCell"/>
</dbReference>
<evidence type="ECO:0000256" key="5">
    <source>
        <dbReference type="ARBA" id="ARBA00022917"/>
    </source>
</evidence>
<comment type="subcellular location">
    <subcellularLocation>
        <location evidence="8">Cytoplasm</location>
    </subcellularLocation>
</comment>
<dbReference type="Pfam" id="PF00579">
    <property type="entry name" value="tRNA-synt_1b"/>
    <property type="match status" value="1"/>
</dbReference>
<evidence type="ECO:0000256" key="4">
    <source>
        <dbReference type="ARBA" id="ARBA00022840"/>
    </source>
</evidence>
<dbReference type="PROSITE" id="PS00178">
    <property type="entry name" value="AA_TRNA_LIGASE_I"/>
    <property type="match status" value="1"/>
</dbReference>
<dbReference type="PANTHER" id="PTHR46264:SF4">
    <property type="entry name" value="TYROSINE--TRNA LIGASE, CYTOPLASMIC"/>
    <property type="match status" value="1"/>
</dbReference>
<dbReference type="Gene3D" id="1.10.240.10">
    <property type="entry name" value="Tyrosyl-Transfer RNA Synthetase"/>
    <property type="match status" value="1"/>
</dbReference>
<evidence type="ECO:0000256" key="2">
    <source>
        <dbReference type="ARBA" id="ARBA00022598"/>
    </source>
</evidence>
<keyword evidence="4 8" id="KW-0067">ATP-binding</keyword>
<dbReference type="AlphaFoldDB" id="A0A897NVM4"/>
<dbReference type="InterPro" id="IPR050489">
    <property type="entry name" value="Tyr-tRNA_synthase"/>
</dbReference>
<evidence type="ECO:0000313" key="9">
    <source>
        <dbReference type="EMBL" id="QSG14813.1"/>
    </source>
</evidence>
<evidence type="ECO:0000256" key="6">
    <source>
        <dbReference type="ARBA" id="ARBA00023146"/>
    </source>
</evidence>
<dbReference type="InterPro" id="IPR001412">
    <property type="entry name" value="aa-tRNA-synth_I_CS"/>
</dbReference>
<keyword evidence="1 8" id="KW-0963">Cytoplasm</keyword>
<comment type="subunit">
    <text evidence="8">Homodimer.</text>
</comment>
<keyword evidence="2 8" id="KW-0436">Ligase</keyword>
<comment type="catalytic activity">
    <reaction evidence="7 8">
        <text>tRNA(Tyr) + L-tyrosine + ATP = L-tyrosyl-tRNA(Tyr) + AMP + diphosphate + H(+)</text>
        <dbReference type="Rhea" id="RHEA:10220"/>
        <dbReference type="Rhea" id="RHEA-COMP:9706"/>
        <dbReference type="Rhea" id="RHEA-COMP:9707"/>
        <dbReference type="ChEBI" id="CHEBI:15378"/>
        <dbReference type="ChEBI" id="CHEBI:30616"/>
        <dbReference type="ChEBI" id="CHEBI:33019"/>
        <dbReference type="ChEBI" id="CHEBI:58315"/>
        <dbReference type="ChEBI" id="CHEBI:78442"/>
        <dbReference type="ChEBI" id="CHEBI:78536"/>
        <dbReference type="ChEBI" id="CHEBI:456215"/>
        <dbReference type="EC" id="6.1.1.1"/>
    </reaction>
</comment>
<dbReference type="EC" id="6.1.1.1" evidence="8"/>
<dbReference type="PRINTS" id="PR01040">
    <property type="entry name" value="TRNASYNTHTYR"/>
</dbReference>
<dbReference type="EMBL" id="CP064791">
    <property type="protein sequence ID" value="QSG14813.1"/>
    <property type="molecule type" value="Genomic_DNA"/>
</dbReference>
<dbReference type="InterPro" id="IPR023684">
    <property type="entry name" value="Tyr-tRNA-ligase_3"/>
</dbReference>
<accession>A0A897NVM4</accession>
<feature type="binding site" evidence="8">
    <location>
        <position position="167"/>
    </location>
    <ligand>
        <name>L-tyrosine</name>
        <dbReference type="ChEBI" id="CHEBI:58315"/>
    </ligand>
</feature>
<dbReference type="PIRSF" id="PIRSF006588">
    <property type="entry name" value="TyrRS_arch_euk"/>
    <property type="match status" value="1"/>
</dbReference>
<dbReference type="SUPFAM" id="SSF52374">
    <property type="entry name" value="Nucleotidylyl transferase"/>
    <property type="match status" value="1"/>
</dbReference>
<gene>
    <name evidence="8 9" type="primary">tyrS</name>
    <name evidence="9" type="ORF">HSEST_1280</name>
</gene>
<dbReference type="InterPro" id="IPR002307">
    <property type="entry name" value="Tyr-tRNA-ligase"/>
</dbReference>
<evidence type="ECO:0000256" key="3">
    <source>
        <dbReference type="ARBA" id="ARBA00022741"/>
    </source>
</evidence>
<keyword evidence="6 8" id="KW-0030">Aminoacyl-tRNA synthetase</keyword>
<dbReference type="NCBIfam" id="TIGR00234">
    <property type="entry name" value="tyrS"/>
    <property type="match status" value="1"/>
</dbReference>
<keyword evidence="10" id="KW-1185">Reference proteome</keyword>
<feature type="binding site" evidence="8">
    <location>
        <position position="185"/>
    </location>
    <ligand>
        <name>L-tyrosine</name>
        <dbReference type="ChEBI" id="CHEBI:58315"/>
    </ligand>
</feature>
<feature type="short sequence motif" description="'HIGH' region" evidence="8">
    <location>
        <begin position="41"/>
        <end position="49"/>
    </location>
</feature>
<dbReference type="GO" id="GO:0005524">
    <property type="term" value="F:ATP binding"/>
    <property type="evidence" value="ECO:0007669"/>
    <property type="project" value="UniProtKB-UniRule"/>
</dbReference>
<evidence type="ECO:0000256" key="8">
    <source>
        <dbReference type="HAMAP-Rule" id="MF_02008"/>
    </source>
</evidence>
<dbReference type="NCBIfam" id="NF006330">
    <property type="entry name" value="PRK08560.1"/>
    <property type="match status" value="1"/>
</dbReference>
<feature type="binding site" evidence="8">
    <location>
        <position position="36"/>
    </location>
    <ligand>
        <name>L-tyrosine</name>
        <dbReference type="ChEBI" id="CHEBI:58315"/>
    </ligand>
</feature>
<dbReference type="Proteomes" id="UP000663292">
    <property type="component" value="Chromosome"/>
</dbReference>
<protein>
    <recommendedName>
        <fullName evidence="8">Tyrosine--tRNA ligase</fullName>
        <ecNumber evidence="8">6.1.1.1</ecNumber>
    </recommendedName>
    <alternativeName>
        <fullName evidence="8">Tyrosyl-tRNA synthetase</fullName>
        <shortName evidence="8">TyrRS</shortName>
    </alternativeName>
</protein>
<dbReference type="GeneID" id="68857916"/>
<dbReference type="InterPro" id="IPR002305">
    <property type="entry name" value="aa-tRNA-synth_Ic"/>
</dbReference>
<comment type="similarity">
    <text evidence="8">Belongs to the class-I aminoacyl-tRNA synthetase family. TyrS type 3 subfamily.</text>
</comment>
<dbReference type="InterPro" id="IPR023617">
    <property type="entry name" value="Tyr-tRNA-ligase_arc/euk-type"/>
</dbReference>
<name>A0A897NVM4_9EURY</name>
<evidence type="ECO:0000256" key="7">
    <source>
        <dbReference type="ARBA" id="ARBA00048248"/>
    </source>
</evidence>
<keyword evidence="5 8" id="KW-0648">Protein biosynthesis</keyword>
<evidence type="ECO:0000256" key="1">
    <source>
        <dbReference type="ARBA" id="ARBA00022490"/>
    </source>
</evidence>
<organism evidence="9 10">
    <name type="scientific">Halapricum desulfuricans</name>
    <dbReference type="NCBI Taxonomy" id="2841257"/>
    <lineage>
        <taxon>Archaea</taxon>
        <taxon>Methanobacteriati</taxon>
        <taxon>Methanobacteriota</taxon>
        <taxon>Stenosarchaea group</taxon>
        <taxon>Halobacteria</taxon>
        <taxon>Halobacteriales</taxon>
        <taxon>Haloarculaceae</taxon>
        <taxon>Halapricum</taxon>
    </lineage>
</organism>
<dbReference type="HAMAP" id="MF_02008">
    <property type="entry name" value="Tyr_tRNA_synth_type3"/>
    <property type="match status" value="1"/>
</dbReference>
<dbReference type="Gene3D" id="3.40.50.620">
    <property type="entry name" value="HUPs"/>
    <property type="match status" value="1"/>
</dbReference>
<dbReference type="RefSeq" id="WP_229122858.1">
    <property type="nucleotide sequence ID" value="NZ_CP064791.1"/>
</dbReference>
<comment type="function">
    <text evidence="8">Catalyzes the attachment of tyrosine to tRNA(Tyr) in a two-step reaction: tyrosine is first activated by ATP to form Tyr-AMP and then transferred to the acceptor end of tRNA(Tyr).</text>
</comment>
<keyword evidence="3 8" id="KW-0547">Nucleotide-binding</keyword>